<dbReference type="PANTHER" id="PTHR36838">
    <property type="entry name" value="AUXIN EFFLUX CARRIER FAMILY PROTEIN"/>
    <property type="match status" value="1"/>
</dbReference>
<protein>
    <submittedName>
        <fullName evidence="8">Transporter</fullName>
    </submittedName>
</protein>
<feature type="transmembrane region" description="Helical" evidence="7">
    <location>
        <begin position="199"/>
        <end position="219"/>
    </location>
</feature>
<accession>A0A8J3GV79</accession>
<dbReference type="GO" id="GO:0055085">
    <property type="term" value="P:transmembrane transport"/>
    <property type="evidence" value="ECO:0007669"/>
    <property type="project" value="InterPro"/>
</dbReference>
<evidence type="ECO:0000313" key="9">
    <source>
        <dbReference type="Proteomes" id="UP000626220"/>
    </source>
</evidence>
<name>A0A8J3GV79_9RHOB</name>
<keyword evidence="5 7" id="KW-1133">Transmembrane helix</keyword>
<keyword evidence="4 7" id="KW-0812">Transmembrane</keyword>
<comment type="subcellular location">
    <subcellularLocation>
        <location evidence="1">Membrane</location>
        <topology evidence="1">Multi-pass membrane protein</topology>
    </subcellularLocation>
</comment>
<evidence type="ECO:0000256" key="5">
    <source>
        <dbReference type="ARBA" id="ARBA00022989"/>
    </source>
</evidence>
<feature type="transmembrane region" description="Helical" evidence="7">
    <location>
        <begin position="262"/>
        <end position="281"/>
    </location>
</feature>
<evidence type="ECO:0000256" key="4">
    <source>
        <dbReference type="ARBA" id="ARBA00022692"/>
    </source>
</evidence>
<feature type="transmembrane region" description="Helical" evidence="7">
    <location>
        <begin position="293"/>
        <end position="313"/>
    </location>
</feature>
<reference evidence="8" key="2">
    <citation type="submission" date="2020-09" db="EMBL/GenBank/DDBJ databases">
        <authorList>
            <person name="Sun Q."/>
            <person name="Kim S."/>
        </authorList>
    </citation>
    <scope>NUCLEOTIDE SEQUENCE</scope>
    <source>
        <strain evidence="8">KCTC 42650</strain>
    </source>
</reference>
<feature type="transmembrane region" description="Helical" evidence="7">
    <location>
        <begin position="96"/>
        <end position="118"/>
    </location>
</feature>
<evidence type="ECO:0000256" key="2">
    <source>
        <dbReference type="ARBA" id="ARBA00022448"/>
    </source>
</evidence>
<evidence type="ECO:0000256" key="1">
    <source>
        <dbReference type="ARBA" id="ARBA00004141"/>
    </source>
</evidence>
<dbReference type="GO" id="GO:0016020">
    <property type="term" value="C:membrane"/>
    <property type="evidence" value="ECO:0007669"/>
    <property type="project" value="UniProtKB-SubCell"/>
</dbReference>
<feature type="transmembrane region" description="Helical" evidence="7">
    <location>
        <begin position="34"/>
        <end position="53"/>
    </location>
</feature>
<evidence type="ECO:0000313" key="8">
    <source>
        <dbReference type="EMBL" id="GHF37951.1"/>
    </source>
</evidence>
<organism evidence="8 9">
    <name type="scientific">Seohaeicola zhoushanensis</name>
    <dbReference type="NCBI Taxonomy" id="1569283"/>
    <lineage>
        <taxon>Bacteria</taxon>
        <taxon>Pseudomonadati</taxon>
        <taxon>Pseudomonadota</taxon>
        <taxon>Alphaproteobacteria</taxon>
        <taxon>Rhodobacterales</taxon>
        <taxon>Roseobacteraceae</taxon>
        <taxon>Seohaeicola</taxon>
    </lineage>
</organism>
<evidence type="ECO:0000256" key="7">
    <source>
        <dbReference type="SAM" id="Phobius"/>
    </source>
</evidence>
<sequence length="314" mass="32796">MAAILSITFPIYAAIALGYVIVARGMFSRADMRVLGQYVVNIAMPALLFRAIVARPLTEIADPGYILTILVGALVTIALSFAWFTLTAPDKARRAVAVMGTVCPNSGFVGYPVMLLVLPDLAGLVLALNMLVENVIVIPICLILLDLTRPRDEVHVAAVIGRILRDLLKRPMILAILAGLAASAMELTLPVPVDRFLQMVANASAALALLVIGGSLVGLPMHGNRVMALQIAAGKLLLHPAVVVGVILALGALAPGLLSPDMARAAILTAAVPMFGIYAVLAQERGLEGAAALAQLAATSGAFVTLSLALYWLT</sequence>
<dbReference type="RefSeq" id="WP_189678672.1">
    <property type="nucleotide sequence ID" value="NZ_BNCJ01000001.1"/>
</dbReference>
<dbReference type="Proteomes" id="UP000626220">
    <property type="component" value="Unassembled WGS sequence"/>
</dbReference>
<dbReference type="InterPro" id="IPR004776">
    <property type="entry name" value="Mem_transp_PIN-like"/>
</dbReference>
<gene>
    <name evidence="8" type="primary">mdcF</name>
    <name evidence="8" type="ORF">GCM10017056_07380</name>
</gene>
<feature type="transmembrane region" description="Helical" evidence="7">
    <location>
        <begin position="172"/>
        <end position="193"/>
    </location>
</feature>
<dbReference type="AlphaFoldDB" id="A0A8J3GV79"/>
<keyword evidence="3" id="KW-1003">Cell membrane</keyword>
<reference evidence="8" key="1">
    <citation type="journal article" date="2014" name="Int. J. Syst. Evol. Microbiol.">
        <title>Complete genome sequence of Corynebacterium casei LMG S-19264T (=DSM 44701T), isolated from a smear-ripened cheese.</title>
        <authorList>
            <consortium name="US DOE Joint Genome Institute (JGI-PGF)"/>
            <person name="Walter F."/>
            <person name="Albersmeier A."/>
            <person name="Kalinowski J."/>
            <person name="Ruckert C."/>
        </authorList>
    </citation>
    <scope>NUCLEOTIDE SEQUENCE</scope>
    <source>
        <strain evidence="8">KCTC 42650</strain>
    </source>
</reference>
<feature type="transmembrane region" description="Helical" evidence="7">
    <location>
        <begin position="231"/>
        <end position="256"/>
    </location>
</feature>
<comment type="caution">
    <text evidence="8">The sequence shown here is derived from an EMBL/GenBank/DDBJ whole genome shotgun (WGS) entry which is preliminary data.</text>
</comment>
<feature type="transmembrane region" description="Helical" evidence="7">
    <location>
        <begin position="65"/>
        <end position="84"/>
    </location>
</feature>
<evidence type="ECO:0000256" key="3">
    <source>
        <dbReference type="ARBA" id="ARBA00022475"/>
    </source>
</evidence>
<keyword evidence="9" id="KW-1185">Reference proteome</keyword>
<evidence type="ECO:0000256" key="6">
    <source>
        <dbReference type="ARBA" id="ARBA00023136"/>
    </source>
</evidence>
<proteinExistence type="predicted"/>
<feature type="transmembrane region" description="Helical" evidence="7">
    <location>
        <begin position="6"/>
        <end position="27"/>
    </location>
</feature>
<keyword evidence="6 7" id="KW-0472">Membrane</keyword>
<keyword evidence="2" id="KW-0813">Transport</keyword>
<dbReference type="PANTHER" id="PTHR36838:SF3">
    <property type="entry name" value="TRANSPORTER AUXIN EFFLUX CARRIER EC FAMILY"/>
    <property type="match status" value="1"/>
</dbReference>
<dbReference type="EMBL" id="BNCJ01000001">
    <property type="protein sequence ID" value="GHF37951.1"/>
    <property type="molecule type" value="Genomic_DNA"/>
</dbReference>
<dbReference type="Pfam" id="PF03547">
    <property type="entry name" value="Mem_trans"/>
    <property type="match status" value="1"/>
</dbReference>
<feature type="transmembrane region" description="Helical" evidence="7">
    <location>
        <begin position="124"/>
        <end position="145"/>
    </location>
</feature>